<dbReference type="SUPFAM" id="SSF56672">
    <property type="entry name" value="DNA/RNA polymerases"/>
    <property type="match status" value="1"/>
</dbReference>
<dbReference type="GO" id="GO:0015074">
    <property type="term" value="P:DNA integration"/>
    <property type="evidence" value="ECO:0007669"/>
    <property type="project" value="InterPro"/>
</dbReference>
<dbReference type="InterPro" id="IPR043502">
    <property type="entry name" value="DNA/RNA_pol_sf"/>
</dbReference>
<dbReference type="InterPro" id="IPR041588">
    <property type="entry name" value="Integrase_H2C2"/>
</dbReference>
<dbReference type="InterPro" id="IPR001584">
    <property type="entry name" value="Integrase_cat-core"/>
</dbReference>
<dbReference type="Proteomes" id="UP000198211">
    <property type="component" value="Unassembled WGS sequence"/>
</dbReference>
<feature type="compositionally biased region" description="Acidic residues" evidence="2">
    <location>
        <begin position="158"/>
        <end position="175"/>
    </location>
</feature>
<protein>
    <recommendedName>
        <fullName evidence="3">Integrase catalytic domain-containing protein</fullName>
    </recommendedName>
</protein>
<keyword evidence="1" id="KW-0511">Multifunctional enzyme</keyword>
<dbReference type="Pfam" id="PF17919">
    <property type="entry name" value="RT_RNaseH_2"/>
    <property type="match status" value="1"/>
</dbReference>
<evidence type="ECO:0000259" key="3">
    <source>
        <dbReference type="PROSITE" id="PS50994"/>
    </source>
</evidence>
<dbReference type="GO" id="GO:0003676">
    <property type="term" value="F:nucleic acid binding"/>
    <property type="evidence" value="ECO:0007669"/>
    <property type="project" value="InterPro"/>
</dbReference>
<dbReference type="PANTHER" id="PTHR37984:SF5">
    <property type="entry name" value="PROTEIN NYNRIN-LIKE"/>
    <property type="match status" value="1"/>
</dbReference>
<feature type="region of interest" description="Disordered" evidence="2">
    <location>
        <begin position="592"/>
        <end position="617"/>
    </location>
</feature>
<dbReference type="PROSITE" id="PS50994">
    <property type="entry name" value="INTEGRASE"/>
    <property type="match status" value="1"/>
</dbReference>
<dbReference type="SUPFAM" id="SSF53098">
    <property type="entry name" value="Ribonuclease H-like"/>
    <property type="match status" value="1"/>
</dbReference>
<dbReference type="AlphaFoldDB" id="A0A225VAQ7"/>
<dbReference type="Gene3D" id="3.10.20.370">
    <property type="match status" value="1"/>
</dbReference>
<feature type="region of interest" description="Disordered" evidence="2">
    <location>
        <begin position="151"/>
        <end position="182"/>
    </location>
</feature>
<feature type="region of interest" description="Disordered" evidence="2">
    <location>
        <begin position="51"/>
        <end position="73"/>
    </location>
</feature>
<evidence type="ECO:0000313" key="4">
    <source>
        <dbReference type="EMBL" id="OWZ02422.1"/>
    </source>
</evidence>
<proteinExistence type="predicted"/>
<reference evidence="5" key="1">
    <citation type="submission" date="2017-03" db="EMBL/GenBank/DDBJ databases">
        <title>Phytopthora megakarya and P. palmivora, two closely related causual agents of cacao black pod achieved similar genome size and gene model numbers by different mechanisms.</title>
        <authorList>
            <person name="Ali S."/>
            <person name="Shao J."/>
            <person name="Larry D.J."/>
            <person name="Kronmiller B."/>
            <person name="Shen D."/>
            <person name="Strem M.D."/>
            <person name="Melnick R.L."/>
            <person name="Guiltinan M.J."/>
            <person name="Tyler B.M."/>
            <person name="Meinhardt L.W."/>
            <person name="Bailey B.A."/>
        </authorList>
    </citation>
    <scope>NUCLEOTIDE SEQUENCE [LARGE SCALE GENOMIC DNA]</scope>
    <source>
        <strain evidence="5">zdho120</strain>
    </source>
</reference>
<dbReference type="PANTHER" id="PTHR37984">
    <property type="entry name" value="PROTEIN CBG26694"/>
    <property type="match status" value="1"/>
</dbReference>
<feature type="region of interest" description="Disordered" evidence="2">
    <location>
        <begin position="125"/>
        <end position="144"/>
    </location>
</feature>
<feature type="compositionally biased region" description="Acidic residues" evidence="2">
    <location>
        <begin position="596"/>
        <end position="614"/>
    </location>
</feature>
<evidence type="ECO:0000256" key="2">
    <source>
        <dbReference type="SAM" id="MobiDB-lite"/>
    </source>
</evidence>
<dbReference type="InterPro" id="IPR041577">
    <property type="entry name" value="RT_RNaseH_2"/>
</dbReference>
<dbReference type="FunFam" id="1.10.340.70:FF:000001">
    <property type="entry name" value="Retrovirus-related Pol polyprotein from transposon gypsy-like Protein"/>
    <property type="match status" value="1"/>
</dbReference>
<dbReference type="Gene3D" id="1.10.340.70">
    <property type="match status" value="1"/>
</dbReference>
<accession>A0A225VAQ7</accession>
<dbReference type="Gene3D" id="3.30.420.10">
    <property type="entry name" value="Ribonuclease H-like superfamily/Ribonuclease H"/>
    <property type="match status" value="1"/>
</dbReference>
<comment type="caution">
    <text evidence="4">The sequence shown here is derived from an EMBL/GenBank/DDBJ whole genome shotgun (WGS) entry which is preliminary data.</text>
</comment>
<evidence type="ECO:0000313" key="5">
    <source>
        <dbReference type="Proteomes" id="UP000198211"/>
    </source>
</evidence>
<dbReference type="STRING" id="4795.A0A225VAQ7"/>
<evidence type="ECO:0000256" key="1">
    <source>
        <dbReference type="ARBA" id="ARBA00023268"/>
    </source>
</evidence>
<dbReference type="InterPro" id="IPR036397">
    <property type="entry name" value="RNaseH_sf"/>
</dbReference>
<feature type="domain" description="Integrase catalytic" evidence="3">
    <location>
        <begin position="291"/>
        <end position="457"/>
    </location>
</feature>
<dbReference type="InterPro" id="IPR050951">
    <property type="entry name" value="Retrovirus_Pol_polyprotein"/>
</dbReference>
<name>A0A225VAQ7_9STRA</name>
<dbReference type="EMBL" id="NBNE01006182">
    <property type="protein sequence ID" value="OWZ02422.1"/>
    <property type="molecule type" value="Genomic_DNA"/>
</dbReference>
<organism evidence="4 5">
    <name type="scientific">Phytophthora megakarya</name>
    <dbReference type="NCBI Taxonomy" id="4795"/>
    <lineage>
        <taxon>Eukaryota</taxon>
        <taxon>Sar</taxon>
        <taxon>Stramenopiles</taxon>
        <taxon>Oomycota</taxon>
        <taxon>Peronosporomycetes</taxon>
        <taxon>Peronosporales</taxon>
        <taxon>Peronosporaceae</taxon>
        <taxon>Phytophthora</taxon>
    </lineage>
</organism>
<sequence>MKPPILVYPGLNKRFSLYVDSSRYAVGACLMQKVNGRNRVVAYASKPLTGSQKTGLTKKMSSRRLNVGGPGNRTSNAKLARWAMELSNLQFKVYHKLGTSMRHVDGLSRLPVERVASLTMLDLLNPEDEPSSENSPSPEGDVVHETAEPLETELVNESVDEYSEEETEAGEDEVAPWESPTDPIDEFRLDSRQFIDEQQSVPWIKVLSVFLKDGAIPLDPFLRARIVKMAPRYKVEEDVLKRRVNLPARAGHARTRYVPVVPPSYIETVLHFCHGDVMSAHLGVTKTMERVRQQAFWPGWRKDVNEFVRECSYCGAGKGSRPWRSGQMQRTPVVDLTGPFSLVVVDAVGLTLVNGVVSRHGIPSRLLSDRGSNFISDLAKSFYETLGIKKLFGSAYHPKTQGLVERFNGTLIRMLKMYVSEAQEDWDVYLPRVLFAYRTTYHEALGDSPFFPLYGRDPVLPLDVAFLNLGEKWKSNEVAQYRRKLHQSMRNARHLVERQLIKAQNRHEKRLQNQVAVHFEMGDPVWVYQFFRARRGENRTKTLAFSWHGPYRITGKVGENAYSVVIPSHPNKEVTVNVNRLKKFSGRWTRPFADESPVDTEDEEVGEGPLEETDLPSSSFTERLTIAQEDTMIAGINAPLLEIVAKRVVNRSVEYLALTANYETFWLPRAELMPVYASLVTVFEQVERKKKGLPELRRSSRLADANDEVDEEDILMA</sequence>
<dbReference type="GO" id="GO:0003824">
    <property type="term" value="F:catalytic activity"/>
    <property type="evidence" value="ECO:0007669"/>
    <property type="project" value="UniProtKB-KW"/>
</dbReference>
<dbReference type="Pfam" id="PF17921">
    <property type="entry name" value="Integrase_H2C2"/>
    <property type="match status" value="1"/>
</dbReference>
<gene>
    <name evidence="4" type="ORF">PHMEG_00026022</name>
</gene>
<dbReference type="InterPro" id="IPR012337">
    <property type="entry name" value="RNaseH-like_sf"/>
</dbReference>
<keyword evidence="5" id="KW-1185">Reference proteome</keyword>
<dbReference type="OrthoDB" id="120952at2759"/>